<evidence type="ECO:0000259" key="1">
    <source>
        <dbReference type="Pfam" id="PF07905"/>
    </source>
</evidence>
<accession>A0ABR9QJ70</accession>
<dbReference type="Pfam" id="PF13556">
    <property type="entry name" value="HTH_30"/>
    <property type="match status" value="1"/>
</dbReference>
<dbReference type="InterPro" id="IPR012914">
    <property type="entry name" value="PucR_dom"/>
</dbReference>
<name>A0ABR9QJ70_9BACI</name>
<keyword evidence="4" id="KW-1185">Reference proteome</keyword>
<sequence>MKSYLMVKDILERKHFENIEVIAGKEGLGRLVKWVHVVEVINIRKLLNGSELILSTGVAWKDNHDIFLSLVQQLIDSDAAGLCIEIGTFTSTIPELVIDLANQAHFPIILFHHEVPFVEITQDIHTLLIHRQYQMISDLESYSQALNKKLLTIDNYIEILKFIHQYLQVQVILLFSNEEVQFLPEISSSNERKLLLKSIEKKDSTLYSIERNPVQLLGDNYAELIICSDERVLTEFDHLILDRTATALAQLLLRELYVEEKRRMEETEWLNGWIEGIHTEEEIREYLSYFNPKFKTKGAVVCLIKLESFEQYSSADITYFKLFVRSIFEQQGFSLFAIEKRNTLIFIFLNERGSSTWKKRFKQGMERVCNVKSQIGEQKKKIAIGKYVEDITAIHSSYQTSLETIRIQERIGNKAESHFYDDLHIYRIISQLNRHLDLHEIVLEYLEPIIAYDKKYNGKLMETLKIYLSCNGSKQETAKRLYIVRQTLYHRIQKLEKLLGPDFMNHEKRLTIEFMIYSYEYLVAARKATEVEREAY</sequence>
<dbReference type="PANTHER" id="PTHR33744">
    <property type="entry name" value="CARBOHYDRATE DIACID REGULATOR"/>
    <property type="match status" value="1"/>
</dbReference>
<protein>
    <submittedName>
        <fullName evidence="3">PucR family transcriptional regulator ligand-binding domain-containing protein</fullName>
    </submittedName>
</protein>
<evidence type="ECO:0000313" key="3">
    <source>
        <dbReference type="EMBL" id="MBE4908461.1"/>
    </source>
</evidence>
<dbReference type="EMBL" id="JADCLJ010000020">
    <property type="protein sequence ID" value="MBE4908461.1"/>
    <property type="molecule type" value="Genomic_DNA"/>
</dbReference>
<dbReference type="PANTHER" id="PTHR33744:SF1">
    <property type="entry name" value="DNA-BINDING TRANSCRIPTIONAL ACTIVATOR ADER"/>
    <property type="match status" value="1"/>
</dbReference>
<dbReference type="Proteomes" id="UP001516662">
    <property type="component" value="Unassembled WGS sequence"/>
</dbReference>
<dbReference type="InterPro" id="IPR025736">
    <property type="entry name" value="PucR_C-HTH_dom"/>
</dbReference>
<proteinExistence type="predicted"/>
<evidence type="ECO:0000259" key="2">
    <source>
        <dbReference type="Pfam" id="PF13556"/>
    </source>
</evidence>
<dbReference type="InterPro" id="IPR042070">
    <property type="entry name" value="PucR_C-HTH_sf"/>
</dbReference>
<dbReference type="InterPro" id="IPR051448">
    <property type="entry name" value="CdaR-like_regulators"/>
</dbReference>
<feature type="domain" description="PucR C-terminal helix-turn-helix" evidence="2">
    <location>
        <begin position="460"/>
        <end position="514"/>
    </location>
</feature>
<reference evidence="3 4" key="1">
    <citation type="submission" date="2020-10" db="EMBL/GenBank/DDBJ databases">
        <title>Bacillus sp. HD4P25, an endophyte from a halophyte.</title>
        <authorList>
            <person name="Sun J.-Q."/>
        </authorList>
    </citation>
    <scope>NUCLEOTIDE SEQUENCE [LARGE SCALE GENOMIC DNA]</scope>
    <source>
        <strain evidence="3 4">YIM 93174</strain>
    </source>
</reference>
<comment type="caution">
    <text evidence="3">The sequence shown here is derived from an EMBL/GenBank/DDBJ whole genome shotgun (WGS) entry which is preliminary data.</text>
</comment>
<dbReference type="Gene3D" id="1.10.10.2840">
    <property type="entry name" value="PucR C-terminal helix-turn-helix domain"/>
    <property type="match status" value="1"/>
</dbReference>
<evidence type="ECO:0000313" key="4">
    <source>
        <dbReference type="Proteomes" id="UP001516662"/>
    </source>
</evidence>
<dbReference type="Pfam" id="PF07905">
    <property type="entry name" value="PucR"/>
    <property type="match status" value="1"/>
</dbReference>
<feature type="domain" description="Purine catabolism PurC-like" evidence="1">
    <location>
        <begin position="9"/>
        <end position="128"/>
    </location>
</feature>
<organism evidence="3 4">
    <name type="scientific">Litchfieldia luteola</name>
    <dbReference type="NCBI Taxonomy" id="682179"/>
    <lineage>
        <taxon>Bacteria</taxon>
        <taxon>Bacillati</taxon>
        <taxon>Bacillota</taxon>
        <taxon>Bacilli</taxon>
        <taxon>Bacillales</taxon>
        <taxon>Bacillaceae</taxon>
        <taxon>Litchfieldia</taxon>
    </lineage>
</organism>
<gene>
    <name evidence="3" type="ORF">IMZ08_10380</name>
</gene>